<dbReference type="EMBL" id="HBUF01564663">
    <property type="protein sequence ID" value="CAG6763972.1"/>
    <property type="molecule type" value="Transcribed_RNA"/>
</dbReference>
<name>A0A8D9ACS1_9HEMI</name>
<evidence type="ECO:0000256" key="1">
    <source>
        <dbReference type="SAM" id="MobiDB-lite"/>
    </source>
</evidence>
<feature type="compositionally biased region" description="Polar residues" evidence="1">
    <location>
        <begin position="1"/>
        <end position="19"/>
    </location>
</feature>
<feature type="compositionally biased region" description="Basic and acidic residues" evidence="1">
    <location>
        <begin position="810"/>
        <end position="820"/>
    </location>
</feature>
<evidence type="ECO:0000313" key="2">
    <source>
        <dbReference type="EMBL" id="CAG6763973.1"/>
    </source>
</evidence>
<feature type="compositionally biased region" description="Polar residues" evidence="1">
    <location>
        <begin position="30"/>
        <end position="42"/>
    </location>
</feature>
<dbReference type="AlphaFoldDB" id="A0A8D9ACS1"/>
<organism evidence="2">
    <name type="scientific">Cacopsylla melanoneura</name>
    <dbReference type="NCBI Taxonomy" id="428564"/>
    <lineage>
        <taxon>Eukaryota</taxon>
        <taxon>Metazoa</taxon>
        <taxon>Ecdysozoa</taxon>
        <taxon>Arthropoda</taxon>
        <taxon>Hexapoda</taxon>
        <taxon>Insecta</taxon>
        <taxon>Pterygota</taxon>
        <taxon>Neoptera</taxon>
        <taxon>Paraneoptera</taxon>
        <taxon>Hemiptera</taxon>
        <taxon>Sternorrhyncha</taxon>
        <taxon>Psylloidea</taxon>
        <taxon>Psyllidae</taxon>
        <taxon>Psyllinae</taxon>
        <taxon>Cacopsylla</taxon>
    </lineage>
</organism>
<sequence length="976" mass="112137">MLQTENIGNNTQQAQSCQQDPEGLKERISPENQPLETFKSTGTAPDNIIEKVDLNRDLILSHKADLIESLAKKQNILTDTLQMSSPQKPLTSELKTHLAEKSELVKEILKIESIIDRELESTATVTFSSDVEPDQALSPDDKCKLLNEIKTIDNILDSRSPIKIETLQKTEAKFAQTGEVQILLEKAALINKSIRPRTENIEKKPDQGKLDQMPSDDKNIKDGKISPQKETVTEKLQGDVSLKNLQVDQVKILSQKAELIESLIKKEDLINEMFKISEPQKHLTVELKYQLTGKSDIINELLKVEETLDQALNRHSDHNKDLTVEVFKTSQALSVEDKKILLQEVSLIENISNKRGLTIESFQQAEAQYVHEVENLLEKAKIIESALKQQHIETVHFEVFNLKLENVNDLMKQAKVIEVLMNTNVTQEEFSNIATLQYLTTEQKSELYHKKMGIQNLLEGKSDKEVMFSVNDLEILSQKAKVIDSLLKLEELSMNQADHEKTTKISEEQKNLLLKKTELIESLLQKGDEKELIDDLQKTAYLSFNEVNSLYQQAKCIEIMLKPDMSAEELENLTKLQKLTTKQQNTLSDRATNLLKLSKKSKGKLPKELDGAILKAQKIQSLLNLESEIVTTAGNEKLQPELLKEKAELIQCILKQEAMEPYKHQLFTVEETKKLAQRAKHLIELVEKVTKPGENESEELQSTLNKESIDELTNKYKKLQDVLKEENLYLEVLNMPESQKTNIHKNLDIVQQQTELLENLIQVETTLESKMGADKILLQKQRATIIQDILKKEIMKDTILGTKPEQSFIEPEKYKTKDNLDTTDSTEELKRNKEDQKDKAINAEKDKKEEAEKLEAEKKTKEDDDKARVEAEKKKKEVEEKAKVETEKKKKEEEEKAKVEAEKQKKQEEEKVKLEVEKKKKEEEEKAKLEAEKAKLEAEKKKKEEEEKAKLEAEEKKKEEEEREINHHVELVFRGP</sequence>
<feature type="region of interest" description="Disordered" evidence="1">
    <location>
        <begin position="1"/>
        <end position="42"/>
    </location>
</feature>
<feature type="compositionally biased region" description="Basic and acidic residues" evidence="1">
    <location>
        <begin position="827"/>
        <end position="976"/>
    </location>
</feature>
<dbReference type="EMBL" id="HBUF01564664">
    <property type="protein sequence ID" value="CAG6763973.1"/>
    <property type="molecule type" value="Transcribed_RNA"/>
</dbReference>
<protein>
    <submittedName>
        <fullName evidence="2">Uncharacterized protein</fullName>
    </submittedName>
</protein>
<feature type="region of interest" description="Disordered" evidence="1">
    <location>
        <begin position="810"/>
        <end position="976"/>
    </location>
</feature>
<accession>A0A8D9ACS1</accession>
<reference evidence="2" key="1">
    <citation type="submission" date="2021-05" db="EMBL/GenBank/DDBJ databases">
        <authorList>
            <person name="Alioto T."/>
            <person name="Alioto T."/>
            <person name="Gomez Garrido J."/>
        </authorList>
    </citation>
    <scope>NUCLEOTIDE SEQUENCE</scope>
</reference>
<feature type="region of interest" description="Disordered" evidence="1">
    <location>
        <begin position="196"/>
        <end position="224"/>
    </location>
</feature>
<proteinExistence type="predicted"/>